<dbReference type="EMBL" id="JACHVY010000009">
    <property type="protein sequence ID" value="MBB2903524.1"/>
    <property type="molecule type" value="Genomic_DNA"/>
</dbReference>
<name>A0A7W4TR21_KINRA</name>
<dbReference type="RefSeq" id="WP_183393122.1">
    <property type="nucleotide sequence ID" value="NZ_JACHVY010000009.1"/>
</dbReference>
<dbReference type="AlphaFoldDB" id="A0A7W4TR21"/>
<proteinExistence type="predicted"/>
<evidence type="ECO:0000313" key="2">
    <source>
        <dbReference type="Proteomes" id="UP000533269"/>
    </source>
</evidence>
<reference evidence="1 2" key="1">
    <citation type="submission" date="2020-08" db="EMBL/GenBank/DDBJ databases">
        <title>The Agave Microbiome: Exploring the role of microbial communities in plant adaptations to desert environments.</title>
        <authorList>
            <person name="Partida-Martinez L.P."/>
        </authorList>
    </citation>
    <scope>NUCLEOTIDE SEQUENCE [LARGE SCALE GENOMIC DNA]</scope>
    <source>
        <strain evidence="1 2">AS2.23</strain>
    </source>
</reference>
<reference evidence="1 2" key="2">
    <citation type="submission" date="2020-08" db="EMBL/GenBank/DDBJ databases">
        <authorList>
            <person name="Partida-Martinez L."/>
            <person name="Huntemann M."/>
            <person name="Clum A."/>
            <person name="Wang J."/>
            <person name="Palaniappan K."/>
            <person name="Ritter S."/>
            <person name="Chen I.-M."/>
            <person name="Stamatis D."/>
            <person name="Reddy T."/>
            <person name="O'Malley R."/>
            <person name="Daum C."/>
            <person name="Shapiro N."/>
            <person name="Ivanova N."/>
            <person name="Kyrpides N."/>
            <person name="Woyke T."/>
        </authorList>
    </citation>
    <scope>NUCLEOTIDE SEQUENCE [LARGE SCALE GENOMIC DNA]</scope>
    <source>
        <strain evidence="1 2">AS2.23</strain>
    </source>
</reference>
<accession>A0A7W4TR21</accession>
<evidence type="ECO:0000313" key="1">
    <source>
        <dbReference type="EMBL" id="MBB2903524.1"/>
    </source>
</evidence>
<comment type="caution">
    <text evidence="1">The sequence shown here is derived from an EMBL/GenBank/DDBJ whole genome shotgun (WGS) entry which is preliminary data.</text>
</comment>
<sequence>MVASAEDVLDDARATVQYGDPPCTITGRGTVTTDDGRTAQVLLEVVGSTEGTAHPTTTVASTVVDVRTAESVTLDDVFTDPAAALADLGPVVEDVTAAQGEPVTVPEGLASEEENWATWQSGPDGLAFSF</sequence>
<organism evidence="1 2">
    <name type="scientific">Kineococcus radiotolerans</name>
    <dbReference type="NCBI Taxonomy" id="131568"/>
    <lineage>
        <taxon>Bacteria</taxon>
        <taxon>Bacillati</taxon>
        <taxon>Actinomycetota</taxon>
        <taxon>Actinomycetes</taxon>
        <taxon>Kineosporiales</taxon>
        <taxon>Kineosporiaceae</taxon>
        <taxon>Kineococcus</taxon>
    </lineage>
</organism>
<dbReference type="Proteomes" id="UP000533269">
    <property type="component" value="Unassembled WGS sequence"/>
</dbReference>
<gene>
    <name evidence="1" type="ORF">FHR75_004366</name>
</gene>
<protein>
    <submittedName>
        <fullName evidence="1">Uncharacterized protein</fullName>
    </submittedName>
</protein>